<gene>
    <name evidence="1" type="ORF">HHK36_030188</name>
</gene>
<dbReference type="PANTHER" id="PTHR34196:SF4">
    <property type="entry name" value="OS06G0208200 PROTEIN"/>
    <property type="match status" value="1"/>
</dbReference>
<evidence type="ECO:0000313" key="1">
    <source>
        <dbReference type="EMBL" id="KAF8378839.1"/>
    </source>
</evidence>
<dbReference type="Proteomes" id="UP000655225">
    <property type="component" value="Unassembled WGS sequence"/>
</dbReference>
<reference evidence="1 2" key="1">
    <citation type="submission" date="2020-04" db="EMBL/GenBank/DDBJ databases">
        <title>Plant Genome Project.</title>
        <authorList>
            <person name="Zhang R.-G."/>
        </authorList>
    </citation>
    <scope>NUCLEOTIDE SEQUENCE [LARGE SCALE GENOMIC DNA]</scope>
    <source>
        <strain evidence="1">YNK0</strain>
        <tissue evidence="1">Leaf</tissue>
    </source>
</reference>
<proteinExistence type="predicted"/>
<evidence type="ECO:0000313" key="2">
    <source>
        <dbReference type="Proteomes" id="UP000655225"/>
    </source>
</evidence>
<accession>A0A834YD15</accession>
<name>A0A834YD15_TETSI</name>
<dbReference type="AlphaFoldDB" id="A0A834YD15"/>
<dbReference type="OrthoDB" id="1269099at2759"/>
<dbReference type="PANTHER" id="PTHR34196">
    <property type="entry name" value="OS02G0697700 PROTEIN"/>
    <property type="match status" value="1"/>
</dbReference>
<comment type="caution">
    <text evidence="1">The sequence shown here is derived from an EMBL/GenBank/DDBJ whole genome shotgun (WGS) entry which is preliminary data.</text>
</comment>
<keyword evidence="2" id="KW-1185">Reference proteome</keyword>
<sequence>MRSHFKCTAFSGSNRRELRLNDEFRPEPFWLSSIKEAIWALRSLFVFLVEQPGQLRFIEWPSFQSTDKKETQVPVRDDIREIGCSGDASVGRHGVESDVEFKPIEHPAEPPDEDWPLKCPMPDFSVLNDGRMREECFAESLQKRVELSSGLSEEGIVAVATKRPARAVRKRHHTLTRDHTVPPVFRLPPLPPLPIHSTANFLVLPQNNEFES</sequence>
<organism evidence="1 2">
    <name type="scientific">Tetracentron sinense</name>
    <name type="common">Spur-leaf</name>
    <dbReference type="NCBI Taxonomy" id="13715"/>
    <lineage>
        <taxon>Eukaryota</taxon>
        <taxon>Viridiplantae</taxon>
        <taxon>Streptophyta</taxon>
        <taxon>Embryophyta</taxon>
        <taxon>Tracheophyta</taxon>
        <taxon>Spermatophyta</taxon>
        <taxon>Magnoliopsida</taxon>
        <taxon>Trochodendrales</taxon>
        <taxon>Trochodendraceae</taxon>
        <taxon>Tetracentron</taxon>
    </lineage>
</organism>
<protein>
    <submittedName>
        <fullName evidence="1">Uncharacterized protein</fullName>
    </submittedName>
</protein>
<dbReference type="EMBL" id="JABCRI010000023">
    <property type="protein sequence ID" value="KAF8378839.1"/>
    <property type="molecule type" value="Genomic_DNA"/>
</dbReference>